<evidence type="ECO:0000313" key="2">
    <source>
        <dbReference type="EMBL" id="BBW99161.1"/>
    </source>
</evidence>
<keyword evidence="3" id="KW-1185">Reference proteome</keyword>
<dbReference type="KEGG" id="mmor:MMOR_00980"/>
<accession>A0AAD1M3J4</accession>
<evidence type="ECO:0000256" key="1">
    <source>
        <dbReference type="ARBA" id="ARBA00022679"/>
    </source>
</evidence>
<protein>
    <submittedName>
        <fullName evidence="2">CoA transferase</fullName>
    </submittedName>
</protein>
<name>A0AAD1M3J4_9MYCO</name>
<evidence type="ECO:0000313" key="3">
    <source>
        <dbReference type="Proteomes" id="UP000466681"/>
    </source>
</evidence>
<dbReference type="InterPro" id="IPR044855">
    <property type="entry name" value="CoA-Trfase_III_dom3_sf"/>
</dbReference>
<dbReference type="InterPro" id="IPR023606">
    <property type="entry name" value="CoA-Trfase_III_dom_1_sf"/>
</dbReference>
<dbReference type="GO" id="GO:0008410">
    <property type="term" value="F:CoA-transferase activity"/>
    <property type="evidence" value="ECO:0007669"/>
    <property type="project" value="TreeGrafter"/>
</dbReference>
<reference evidence="2 3" key="1">
    <citation type="journal article" date="2019" name="Emerg. Microbes Infect.">
        <title>Comprehensive subspecies identification of 175 nontuberculous mycobacteria species based on 7547 genomic profiles.</title>
        <authorList>
            <person name="Matsumoto Y."/>
            <person name="Kinjo T."/>
            <person name="Motooka D."/>
            <person name="Nabeya D."/>
            <person name="Jung N."/>
            <person name="Uechi K."/>
            <person name="Horii T."/>
            <person name="Iida T."/>
            <person name="Fujita J."/>
            <person name="Nakamura S."/>
        </authorList>
    </citation>
    <scope>NUCLEOTIDE SEQUENCE [LARGE SCALE GENOMIC DNA]</scope>
    <source>
        <strain evidence="2 3">JCM 6375</strain>
    </source>
</reference>
<keyword evidence="1 2" id="KW-0808">Transferase</keyword>
<dbReference type="SUPFAM" id="SSF89796">
    <property type="entry name" value="CoA-transferase family III (CaiB/BaiF)"/>
    <property type="match status" value="1"/>
</dbReference>
<dbReference type="EMBL" id="AP022560">
    <property type="protein sequence ID" value="BBW99161.1"/>
    <property type="molecule type" value="Genomic_DNA"/>
</dbReference>
<dbReference type="Proteomes" id="UP000466681">
    <property type="component" value="Chromosome"/>
</dbReference>
<dbReference type="Gene3D" id="3.30.1540.10">
    <property type="entry name" value="formyl-coa transferase, domain 3"/>
    <property type="match status" value="1"/>
</dbReference>
<proteinExistence type="predicted"/>
<gene>
    <name evidence="2" type="ORF">MMOR_00980</name>
</gene>
<sequence length="416" mass="45678">MLKHMIKLLEGIRVLECAMLPTGDQTSRLLGDLGADVIKIERPGTGDYLRELGDRITDQNSVFHLFCNRNKRSVEVNLRNDEGRTIFFELLRTADIFVDGFAGDACDKLGIGYEAQRAVKPSIIYCQANGFGTRGSYSQIPVHGYMMGAVAGQSEFRVSDDGVVTEVVDPEGLYFPGSIDGPLSTALYAALTAAAALRHRDKTGQGCYIDAAGADAVLANQSLDAVIAWNRDRITDRRNPPPPVGLDPRRRPKYTYYQTKDDKIVLLAAIEHKFWDNFCRAIDRDDLLDVQNKTFAVDFADGGKADLLDELIPVFRSRTAAEWMDTARMYDIPLCPANSKTDTLTDAHLAAREIVHHSQHPVAGPYTSTGWPAPVSGQPFDITRPAPALGEHTNEVLAEIGYSADDVAALHNRGVV</sequence>
<dbReference type="Pfam" id="PF02515">
    <property type="entry name" value="CoA_transf_3"/>
    <property type="match status" value="1"/>
</dbReference>
<dbReference type="AlphaFoldDB" id="A0AAD1M3J4"/>
<organism evidence="2 3">
    <name type="scientific">Mycolicibacterium moriokaense</name>
    <dbReference type="NCBI Taxonomy" id="39691"/>
    <lineage>
        <taxon>Bacteria</taxon>
        <taxon>Bacillati</taxon>
        <taxon>Actinomycetota</taxon>
        <taxon>Actinomycetes</taxon>
        <taxon>Mycobacteriales</taxon>
        <taxon>Mycobacteriaceae</taxon>
        <taxon>Mycolicibacterium</taxon>
    </lineage>
</organism>
<dbReference type="PANTHER" id="PTHR48207:SF3">
    <property type="entry name" value="SUCCINATE--HYDROXYMETHYLGLUTARATE COA-TRANSFERASE"/>
    <property type="match status" value="1"/>
</dbReference>
<dbReference type="PANTHER" id="PTHR48207">
    <property type="entry name" value="SUCCINATE--HYDROXYMETHYLGLUTARATE COA-TRANSFERASE"/>
    <property type="match status" value="1"/>
</dbReference>
<dbReference type="InterPro" id="IPR050483">
    <property type="entry name" value="CoA-transferase_III_domain"/>
</dbReference>
<dbReference type="InterPro" id="IPR003673">
    <property type="entry name" value="CoA-Trfase_fam_III"/>
</dbReference>
<dbReference type="Gene3D" id="3.40.50.10540">
    <property type="entry name" value="Crotonobetainyl-coa:carnitine coa-transferase, domain 1"/>
    <property type="match status" value="1"/>
</dbReference>